<gene>
    <name evidence="1" type="ORF">UFOVP298_26</name>
    <name evidence="2" type="ORF">UFOVP572_13</name>
</gene>
<dbReference type="EMBL" id="LR796552">
    <property type="protein sequence ID" value="CAB4150666.1"/>
    <property type="molecule type" value="Genomic_DNA"/>
</dbReference>
<proteinExistence type="predicted"/>
<evidence type="ECO:0000313" key="1">
    <source>
        <dbReference type="EMBL" id="CAB4136164.1"/>
    </source>
</evidence>
<name>A0A6J5N029_9CAUD</name>
<protein>
    <submittedName>
        <fullName evidence="2">Uncharacterized protein</fullName>
    </submittedName>
</protein>
<accession>A0A6J5N029</accession>
<organism evidence="2">
    <name type="scientific">uncultured Caudovirales phage</name>
    <dbReference type="NCBI Taxonomy" id="2100421"/>
    <lineage>
        <taxon>Viruses</taxon>
        <taxon>Duplodnaviria</taxon>
        <taxon>Heunggongvirae</taxon>
        <taxon>Uroviricota</taxon>
        <taxon>Caudoviricetes</taxon>
        <taxon>Peduoviridae</taxon>
        <taxon>Maltschvirus</taxon>
        <taxon>Maltschvirus maltsch</taxon>
    </lineage>
</organism>
<reference evidence="2" key="1">
    <citation type="submission" date="2020-04" db="EMBL/GenBank/DDBJ databases">
        <authorList>
            <person name="Chiriac C."/>
            <person name="Salcher M."/>
            <person name="Ghai R."/>
            <person name="Kavagutti S V."/>
        </authorList>
    </citation>
    <scope>NUCLEOTIDE SEQUENCE</scope>
</reference>
<evidence type="ECO:0000313" key="2">
    <source>
        <dbReference type="EMBL" id="CAB4150666.1"/>
    </source>
</evidence>
<dbReference type="EMBL" id="LR796309">
    <property type="protein sequence ID" value="CAB4136164.1"/>
    <property type="molecule type" value="Genomic_DNA"/>
</dbReference>
<sequence length="78" mass="8453">MSKLTIALGSLMGGGKDYCPDCGCDLKSNGACPDCGYGEEDDMEEEGGEEEMDMQAIMDIRDDLQKLVEKLGRIIAKD</sequence>